<gene>
    <name evidence="1" type="ORF">JYA60_00085</name>
</gene>
<accession>A0AA40ZVN7</accession>
<reference evidence="1" key="1">
    <citation type="submission" date="2021-01" db="EMBL/GenBank/DDBJ databases">
        <title>Genome Sequencing of Type Strains.</title>
        <authorList>
            <person name="Lemaire J.F."/>
            <person name="Inderbitzin P."/>
            <person name="Collins S.B."/>
            <person name="Wespe N."/>
            <person name="Knight-Connoni V."/>
        </authorList>
    </citation>
    <scope>NUCLEOTIDE SEQUENCE</scope>
    <source>
        <strain evidence="1">DSM 14562</strain>
    </source>
</reference>
<feature type="non-terminal residue" evidence="1">
    <location>
        <position position="111"/>
    </location>
</feature>
<comment type="caution">
    <text evidence="1">The sequence shown here is derived from an EMBL/GenBank/DDBJ whole genome shotgun (WGS) entry which is preliminary data.</text>
</comment>
<dbReference type="Proteomes" id="UP000704529">
    <property type="component" value="Unassembled WGS sequence"/>
</dbReference>
<evidence type="ECO:0000313" key="2">
    <source>
        <dbReference type="Proteomes" id="UP000704529"/>
    </source>
</evidence>
<organism evidence="1 2">
    <name type="scientific">Sphingomonas yabuuchiae</name>
    <dbReference type="NCBI Taxonomy" id="172044"/>
    <lineage>
        <taxon>Bacteria</taxon>
        <taxon>Pseudomonadati</taxon>
        <taxon>Pseudomonadota</taxon>
        <taxon>Alphaproteobacteria</taxon>
        <taxon>Sphingomonadales</taxon>
        <taxon>Sphingomonadaceae</taxon>
        <taxon>Sphingomonas</taxon>
    </lineage>
</organism>
<dbReference type="EMBL" id="JAFHKU010000028">
    <property type="protein sequence ID" value="MBN3556653.1"/>
    <property type="molecule type" value="Genomic_DNA"/>
</dbReference>
<protein>
    <submittedName>
        <fullName evidence="1">Uncharacterized protein</fullName>
    </submittedName>
</protein>
<dbReference type="AlphaFoldDB" id="A0AA40ZVN7"/>
<proteinExistence type="predicted"/>
<name>A0AA40ZVN7_9SPHN</name>
<evidence type="ECO:0000313" key="1">
    <source>
        <dbReference type="EMBL" id="MBN3556653.1"/>
    </source>
</evidence>
<sequence length="111" mass="12312">MTGASGRLRPDPRRKARFREIARGIVAKDRYNRKYGIAVDTAGAIAQALERAYRDGVRDDPAAAVQAPEQDDAGPLEWALIPPRPRDAFWSICLYTLGRDTDLPRDGHLAP</sequence>